<feature type="domain" description="Peptidase S26" evidence="9">
    <location>
        <begin position="276"/>
        <end position="440"/>
    </location>
</feature>
<feature type="compositionally biased region" description="Pro residues" evidence="8">
    <location>
        <begin position="25"/>
        <end position="42"/>
    </location>
</feature>
<evidence type="ECO:0000256" key="1">
    <source>
        <dbReference type="ARBA" id="ARBA00000677"/>
    </source>
</evidence>
<dbReference type="InterPro" id="IPR036286">
    <property type="entry name" value="LexA/Signal_pep-like_sf"/>
</dbReference>
<dbReference type="PANTHER" id="PTHR43390">
    <property type="entry name" value="SIGNAL PEPTIDASE I"/>
    <property type="match status" value="1"/>
</dbReference>
<reference evidence="11" key="1">
    <citation type="submission" date="2016-10" db="EMBL/GenBank/DDBJ databases">
        <authorList>
            <person name="Varghese N."/>
            <person name="Submissions S."/>
        </authorList>
    </citation>
    <scope>NUCLEOTIDE SEQUENCE [LARGE SCALE GENOMIC DNA]</scope>
    <source>
        <strain evidence="11">ATCC 25963</strain>
    </source>
</reference>
<keyword evidence="11" id="KW-1185">Reference proteome</keyword>
<dbReference type="STRING" id="54.SAMN02745121_05286"/>
<proteinExistence type="inferred from homology"/>
<keyword evidence="7" id="KW-0645">Protease</keyword>
<feature type="region of interest" description="Disordered" evidence="8">
    <location>
        <begin position="23"/>
        <end position="50"/>
    </location>
</feature>
<dbReference type="Gene3D" id="2.10.109.10">
    <property type="entry name" value="Umud Fragment, subunit A"/>
    <property type="match status" value="1"/>
</dbReference>
<protein>
    <recommendedName>
        <fullName evidence="4 7">Signal peptidase I</fullName>
        <ecNumber evidence="3 7">3.4.21.89</ecNumber>
    </recommendedName>
</protein>
<feature type="active site" evidence="6">
    <location>
        <position position="294"/>
    </location>
</feature>
<evidence type="ECO:0000256" key="7">
    <source>
        <dbReference type="RuleBase" id="RU362042"/>
    </source>
</evidence>
<dbReference type="PROSITE" id="PS00761">
    <property type="entry name" value="SPASE_I_3"/>
    <property type="match status" value="1"/>
</dbReference>
<dbReference type="PRINTS" id="PR00727">
    <property type="entry name" value="LEADERPTASE"/>
</dbReference>
<feature type="active site" evidence="6">
    <location>
        <position position="335"/>
    </location>
</feature>
<evidence type="ECO:0000313" key="11">
    <source>
        <dbReference type="Proteomes" id="UP000199400"/>
    </source>
</evidence>
<dbReference type="Proteomes" id="UP000199400">
    <property type="component" value="Unassembled WGS sequence"/>
</dbReference>
<comment type="subcellular location">
    <subcellularLocation>
        <location evidence="7">Membrane</location>
        <topology evidence="7">Single-pass type II membrane protein</topology>
    </subcellularLocation>
</comment>
<evidence type="ECO:0000256" key="6">
    <source>
        <dbReference type="PIRSR" id="PIRSR600223-1"/>
    </source>
</evidence>
<gene>
    <name evidence="10" type="ORF">SAMN02745121_05286</name>
</gene>
<keyword evidence="5 7" id="KW-0378">Hydrolase</keyword>
<comment type="catalytic activity">
    <reaction evidence="1 7">
        <text>Cleavage of hydrophobic, N-terminal signal or leader sequences from secreted and periplasmic proteins.</text>
        <dbReference type="EC" id="3.4.21.89"/>
    </reaction>
</comment>
<dbReference type="InterPro" id="IPR000223">
    <property type="entry name" value="Pept_S26A_signal_pept_1"/>
</dbReference>
<dbReference type="NCBIfam" id="TIGR02227">
    <property type="entry name" value="sigpep_I_bact"/>
    <property type="match status" value="1"/>
</dbReference>
<sequence>MHRRSLAAVAGLGVLVTLRCGGEPSLPPQPASPAVAPSPGPADEPRDPARCARWTGAATRETSTSDGGEAAPPLTAVVDLDAGQGPAIRQDLQALVDAGFPDFADCGLRAADLRSLRVVVSPSAGVQGRIVGLPSLAKLRVCPLLPDLLATADARGWVLEDERPGVLRVRGRRTARLPDEAFEFAAPAGRWLHLRATAGPAARRVTVTVEDSDEHGMLLRIDAPAEVIAAAGAWCERALRRQESLAIRHIRDCRLPEPTTLHILPAAQESSDFAALQTAMRTDLFETFEVHGPSMLPTLRDGDVMFVDKLRRGEVPARGDIVLFAGGDNGERLVKRVLALPGETLELSAAGIRIDGRALPSSPARDSESAAACAVRLLAQQLDAARFDFIADADTSTTTVRVPEGHVFVLGDNRPVSRDSRTFGPVDVRKIDGVARFIAWSAQGERLDWERTSASLDPATAPP</sequence>
<name>A0A1I2CVZ3_9BACT</name>
<dbReference type="GO" id="GO:0004252">
    <property type="term" value="F:serine-type endopeptidase activity"/>
    <property type="evidence" value="ECO:0007669"/>
    <property type="project" value="InterPro"/>
</dbReference>
<dbReference type="GO" id="GO:0016020">
    <property type="term" value="C:membrane"/>
    <property type="evidence" value="ECO:0007669"/>
    <property type="project" value="UniProtKB-SubCell"/>
</dbReference>
<evidence type="ECO:0000256" key="3">
    <source>
        <dbReference type="ARBA" id="ARBA00013208"/>
    </source>
</evidence>
<dbReference type="PROSITE" id="PS00760">
    <property type="entry name" value="SPASE_I_2"/>
    <property type="match status" value="1"/>
</dbReference>
<dbReference type="EC" id="3.4.21.89" evidence="3 7"/>
<evidence type="ECO:0000256" key="2">
    <source>
        <dbReference type="ARBA" id="ARBA00009370"/>
    </source>
</evidence>
<accession>A0A1I2CVZ3</accession>
<evidence type="ECO:0000256" key="4">
    <source>
        <dbReference type="ARBA" id="ARBA00019232"/>
    </source>
</evidence>
<dbReference type="AlphaFoldDB" id="A0A1I2CVZ3"/>
<dbReference type="InterPro" id="IPR019757">
    <property type="entry name" value="Pept_S26A_signal_pept_1_Lys-AS"/>
</dbReference>
<dbReference type="PANTHER" id="PTHR43390:SF1">
    <property type="entry name" value="CHLOROPLAST PROCESSING PEPTIDASE"/>
    <property type="match status" value="1"/>
</dbReference>
<dbReference type="InterPro" id="IPR019533">
    <property type="entry name" value="Peptidase_S26"/>
</dbReference>
<dbReference type="Pfam" id="PF10502">
    <property type="entry name" value="Peptidase_S26"/>
    <property type="match status" value="1"/>
</dbReference>
<evidence type="ECO:0000256" key="5">
    <source>
        <dbReference type="ARBA" id="ARBA00022801"/>
    </source>
</evidence>
<organism evidence="10 11">
    <name type="scientific">Nannocystis exedens</name>
    <dbReference type="NCBI Taxonomy" id="54"/>
    <lineage>
        <taxon>Bacteria</taxon>
        <taxon>Pseudomonadati</taxon>
        <taxon>Myxococcota</taxon>
        <taxon>Polyangia</taxon>
        <taxon>Nannocystales</taxon>
        <taxon>Nannocystaceae</taxon>
        <taxon>Nannocystis</taxon>
    </lineage>
</organism>
<dbReference type="GO" id="GO:0009003">
    <property type="term" value="F:signal peptidase activity"/>
    <property type="evidence" value="ECO:0007669"/>
    <property type="project" value="UniProtKB-EC"/>
</dbReference>
<evidence type="ECO:0000313" key="10">
    <source>
        <dbReference type="EMBL" id="SFE72355.1"/>
    </source>
</evidence>
<dbReference type="OrthoDB" id="9815782at2"/>
<dbReference type="InterPro" id="IPR019758">
    <property type="entry name" value="Pept_S26A_signal_pept_1_CS"/>
</dbReference>
<evidence type="ECO:0000256" key="8">
    <source>
        <dbReference type="SAM" id="MobiDB-lite"/>
    </source>
</evidence>
<comment type="similarity">
    <text evidence="2 7">Belongs to the peptidase S26 family.</text>
</comment>
<dbReference type="SUPFAM" id="SSF51306">
    <property type="entry name" value="LexA/Signal peptidase"/>
    <property type="match status" value="1"/>
</dbReference>
<dbReference type="GO" id="GO:0006465">
    <property type="term" value="P:signal peptide processing"/>
    <property type="evidence" value="ECO:0007669"/>
    <property type="project" value="InterPro"/>
</dbReference>
<dbReference type="EMBL" id="FOMX01000018">
    <property type="protein sequence ID" value="SFE72355.1"/>
    <property type="molecule type" value="Genomic_DNA"/>
</dbReference>
<dbReference type="CDD" id="cd06530">
    <property type="entry name" value="S26_SPase_I"/>
    <property type="match status" value="1"/>
</dbReference>
<evidence type="ECO:0000259" key="9">
    <source>
        <dbReference type="Pfam" id="PF10502"/>
    </source>
</evidence>